<dbReference type="AlphaFoldDB" id="A0A315XVX3"/>
<sequence>MNEDNKNTSKDKEKNKSEDVNDKAARPEPVISIEASDRKNTAIDIPIKAKKLKKQCRKTALNSIALANIILMGAIFAGGFVYVALLPHETKADDENRMLTTFPDFSAKSYLNGKYTAGIADYFDDTVHDRAHIKEFIADNITPLKGRKYGDGEDGAELYGSGFIQKPAAVVTTAAPVTTTADVQSPVPTAETTTVPETTAPPQEEEPAQGELTNNILIVNKRGVTLYGGAWGAEQEYASFVNEYKEALGGKNVYSMVLPTSSSFYIPEQYSNLAYSEKDDFDKIEASLKGVIPVDAYNILNAHKNEPIYSRTDHHWQPLGAYYAAQEFALMAGVPFADLSEYETVTLPGYVGTLYMYTQSATLLNNPEDFVYYKPKTPVTVTQYDTHFQNPVAANLLLDPAPMPNSGYYMVFGSDERIVHVNTECKNGRNLVIFKDSYGNALLPMLTSSFENIYLCDIRYFDLNAIDFIDSVEATDVLFAMCSFSAVGANRSCIHNNLNK</sequence>
<keyword evidence="2" id="KW-0812">Transmembrane</keyword>
<feature type="region of interest" description="Disordered" evidence="1">
    <location>
        <begin position="181"/>
        <end position="210"/>
    </location>
</feature>
<proteinExistence type="predicted"/>
<keyword evidence="2" id="KW-1133">Transmembrane helix</keyword>
<protein>
    <submittedName>
        <fullName evidence="3">DHHW motif protein</fullName>
    </submittedName>
</protein>
<evidence type="ECO:0000313" key="3">
    <source>
        <dbReference type="EMBL" id="PWJ10725.1"/>
    </source>
</evidence>
<evidence type="ECO:0000256" key="2">
    <source>
        <dbReference type="SAM" id="Phobius"/>
    </source>
</evidence>
<accession>A0A315XVX3</accession>
<feature type="compositionally biased region" description="Basic and acidic residues" evidence="1">
    <location>
        <begin position="1"/>
        <end position="26"/>
    </location>
</feature>
<gene>
    <name evidence="3" type="ORF">IE37_02759</name>
</gene>
<dbReference type="OrthoDB" id="175771at2"/>
<feature type="compositionally biased region" description="Low complexity" evidence="1">
    <location>
        <begin position="181"/>
        <end position="202"/>
    </location>
</feature>
<dbReference type="RefSeq" id="WP_109727477.1">
    <property type="nucleotide sequence ID" value="NZ_QGDI01000012.1"/>
</dbReference>
<dbReference type="Pfam" id="PF14286">
    <property type="entry name" value="DHHW"/>
    <property type="match status" value="1"/>
</dbReference>
<name>A0A315XVX3_RUMFL</name>
<feature type="region of interest" description="Disordered" evidence="1">
    <location>
        <begin position="1"/>
        <end position="29"/>
    </location>
</feature>
<comment type="caution">
    <text evidence="3">The sequence shown here is derived from an EMBL/GenBank/DDBJ whole genome shotgun (WGS) entry which is preliminary data.</text>
</comment>
<organism evidence="3 4">
    <name type="scientific">Ruminococcus flavefaciens</name>
    <dbReference type="NCBI Taxonomy" id="1265"/>
    <lineage>
        <taxon>Bacteria</taxon>
        <taxon>Bacillati</taxon>
        <taxon>Bacillota</taxon>
        <taxon>Clostridia</taxon>
        <taxon>Eubacteriales</taxon>
        <taxon>Oscillospiraceae</taxon>
        <taxon>Ruminococcus</taxon>
    </lineage>
</organism>
<dbReference type="EMBL" id="QGDI01000012">
    <property type="protein sequence ID" value="PWJ10725.1"/>
    <property type="molecule type" value="Genomic_DNA"/>
</dbReference>
<dbReference type="InterPro" id="IPR025945">
    <property type="entry name" value="DHHW"/>
</dbReference>
<reference evidence="3 4" key="1">
    <citation type="submission" date="2018-05" db="EMBL/GenBank/DDBJ databases">
        <title>The Hungate 1000. A catalogue of reference genomes from the rumen microbiome.</title>
        <authorList>
            <person name="Kelly W."/>
        </authorList>
    </citation>
    <scope>NUCLEOTIDE SEQUENCE [LARGE SCALE GENOMIC DNA]</scope>
    <source>
        <strain evidence="3 4">SAb67</strain>
    </source>
</reference>
<evidence type="ECO:0000256" key="1">
    <source>
        <dbReference type="SAM" id="MobiDB-lite"/>
    </source>
</evidence>
<keyword evidence="2" id="KW-0472">Membrane</keyword>
<feature type="transmembrane region" description="Helical" evidence="2">
    <location>
        <begin position="60"/>
        <end position="85"/>
    </location>
</feature>
<dbReference type="Proteomes" id="UP000245720">
    <property type="component" value="Unassembled WGS sequence"/>
</dbReference>
<evidence type="ECO:0000313" key="4">
    <source>
        <dbReference type="Proteomes" id="UP000245720"/>
    </source>
</evidence>